<reference evidence="2" key="2">
    <citation type="submission" date="2015-06" db="UniProtKB">
        <authorList>
            <consortium name="EnsemblProtists"/>
        </authorList>
    </citation>
    <scope>IDENTIFICATION</scope>
    <source>
        <strain evidence="2">Emoy2</strain>
    </source>
</reference>
<proteinExistence type="predicted"/>
<dbReference type="AlphaFoldDB" id="M4BHD7"/>
<dbReference type="VEuPathDB" id="FungiDB:HpaG805813"/>
<name>M4BHD7_HYAAE</name>
<evidence type="ECO:0000313" key="2">
    <source>
        <dbReference type="EnsemblProtists" id="HpaP805813"/>
    </source>
</evidence>
<dbReference type="HOGENOM" id="CLU_2627209_0_0_1"/>
<dbReference type="InParanoid" id="M4BHD7"/>
<feature type="region of interest" description="Disordered" evidence="1">
    <location>
        <begin position="1"/>
        <end position="40"/>
    </location>
</feature>
<protein>
    <submittedName>
        <fullName evidence="2">Uncharacterized protein</fullName>
    </submittedName>
</protein>
<evidence type="ECO:0000313" key="3">
    <source>
        <dbReference type="Proteomes" id="UP000011713"/>
    </source>
</evidence>
<dbReference type="EMBL" id="JH598261">
    <property type="status" value="NOT_ANNOTATED_CDS"/>
    <property type="molecule type" value="Genomic_DNA"/>
</dbReference>
<feature type="compositionally biased region" description="Polar residues" evidence="1">
    <location>
        <begin position="10"/>
        <end position="19"/>
    </location>
</feature>
<dbReference type="Proteomes" id="UP000011713">
    <property type="component" value="Unassembled WGS sequence"/>
</dbReference>
<reference evidence="3" key="1">
    <citation type="journal article" date="2010" name="Science">
        <title>Signatures of adaptation to obligate biotrophy in the Hyaloperonospora arabidopsidis genome.</title>
        <authorList>
            <person name="Baxter L."/>
            <person name="Tripathy S."/>
            <person name="Ishaque N."/>
            <person name="Boot N."/>
            <person name="Cabral A."/>
            <person name="Kemen E."/>
            <person name="Thines M."/>
            <person name="Ah-Fong A."/>
            <person name="Anderson R."/>
            <person name="Badejoko W."/>
            <person name="Bittner-Eddy P."/>
            <person name="Boore J.L."/>
            <person name="Chibucos M.C."/>
            <person name="Coates M."/>
            <person name="Dehal P."/>
            <person name="Delehaunty K."/>
            <person name="Dong S."/>
            <person name="Downton P."/>
            <person name="Dumas B."/>
            <person name="Fabro G."/>
            <person name="Fronick C."/>
            <person name="Fuerstenberg S.I."/>
            <person name="Fulton L."/>
            <person name="Gaulin E."/>
            <person name="Govers F."/>
            <person name="Hughes L."/>
            <person name="Humphray S."/>
            <person name="Jiang R.H."/>
            <person name="Judelson H."/>
            <person name="Kamoun S."/>
            <person name="Kyung K."/>
            <person name="Meijer H."/>
            <person name="Minx P."/>
            <person name="Morris P."/>
            <person name="Nelson J."/>
            <person name="Phuntumart V."/>
            <person name="Qutob D."/>
            <person name="Rehmany A."/>
            <person name="Rougon-Cardoso A."/>
            <person name="Ryden P."/>
            <person name="Torto-Alalibo T."/>
            <person name="Studholme D."/>
            <person name="Wang Y."/>
            <person name="Win J."/>
            <person name="Wood J."/>
            <person name="Clifton S.W."/>
            <person name="Rogers J."/>
            <person name="Van den Ackerveken G."/>
            <person name="Jones J.D."/>
            <person name="McDowell J.M."/>
            <person name="Beynon J."/>
            <person name="Tyler B.M."/>
        </authorList>
    </citation>
    <scope>NUCLEOTIDE SEQUENCE [LARGE SCALE GENOMIC DNA]</scope>
    <source>
        <strain evidence="3">Emoy2</strain>
    </source>
</reference>
<dbReference type="STRING" id="559515.M4BHD7"/>
<accession>M4BHD7</accession>
<sequence>MVQWDGHYTHLNTGGSSSPKAGDHEFSDESKKVDNTAVRPEDLMRDRLSEPLVSEYLKLLRDNEQLYDGHLGRMRFED</sequence>
<dbReference type="EnsemblProtists" id="HpaT805813">
    <property type="protein sequence ID" value="HpaP805813"/>
    <property type="gene ID" value="HpaG805813"/>
</dbReference>
<evidence type="ECO:0000256" key="1">
    <source>
        <dbReference type="SAM" id="MobiDB-lite"/>
    </source>
</evidence>
<keyword evidence="3" id="KW-1185">Reference proteome</keyword>
<organism evidence="2 3">
    <name type="scientific">Hyaloperonospora arabidopsidis (strain Emoy2)</name>
    <name type="common">Downy mildew agent</name>
    <name type="synonym">Peronospora arabidopsidis</name>
    <dbReference type="NCBI Taxonomy" id="559515"/>
    <lineage>
        <taxon>Eukaryota</taxon>
        <taxon>Sar</taxon>
        <taxon>Stramenopiles</taxon>
        <taxon>Oomycota</taxon>
        <taxon>Peronosporomycetes</taxon>
        <taxon>Peronosporales</taxon>
        <taxon>Peronosporaceae</taxon>
        <taxon>Hyaloperonospora</taxon>
    </lineage>
</organism>
<feature type="compositionally biased region" description="Basic and acidic residues" evidence="1">
    <location>
        <begin position="21"/>
        <end position="40"/>
    </location>
</feature>